<proteinExistence type="predicted"/>
<evidence type="ECO:0000313" key="1">
    <source>
        <dbReference type="EMBL" id="GAI56754.1"/>
    </source>
</evidence>
<gene>
    <name evidence="1" type="ORF">S06H3_58712</name>
</gene>
<dbReference type="AlphaFoldDB" id="X1RMJ1"/>
<dbReference type="EMBL" id="BARV01038044">
    <property type="protein sequence ID" value="GAI56754.1"/>
    <property type="molecule type" value="Genomic_DNA"/>
</dbReference>
<comment type="caution">
    <text evidence="1">The sequence shown here is derived from an EMBL/GenBank/DDBJ whole genome shotgun (WGS) entry which is preliminary data.</text>
</comment>
<reference evidence="1" key="1">
    <citation type="journal article" date="2014" name="Front. Microbiol.">
        <title>High frequency of phylogenetically diverse reductive dehalogenase-homologous genes in deep subseafloor sedimentary metagenomes.</title>
        <authorList>
            <person name="Kawai M."/>
            <person name="Futagami T."/>
            <person name="Toyoda A."/>
            <person name="Takaki Y."/>
            <person name="Nishi S."/>
            <person name="Hori S."/>
            <person name="Arai W."/>
            <person name="Tsubouchi T."/>
            <person name="Morono Y."/>
            <person name="Uchiyama I."/>
            <person name="Ito T."/>
            <person name="Fujiyama A."/>
            <person name="Inagaki F."/>
            <person name="Takami H."/>
        </authorList>
    </citation>
    <scope>NUCLEOTIDE SEQUENCE</scope>
    <source>
        <strain evidence="1">Expedition CK06-06</strain>
    </source>
</reference>
<sequence>PRMEMKVMTEIKACFLFAVRYRLAMNDSKFMVKTQINPFWGEEEEKG</sequence>
<accession>X1RMJ1</accession>
<protein>
    <submittedName>
        <fullName evidence="1">Uncharacterized protein</fullName>
    </submittedName>
</protein>
<feature type="non-terminal residue" evidence="1">
    <location>
        <position position="1"/>
    </location>
</feature>
<name>X1RMJ1_9ZZZZ</name>
<organism evidence="1">
    <name type="scientific">marine sediment metagenome</name>
    <dbReference type="NCBI Taxonomy" id="412755"/>
    <lineage>
        <taxon>unclassified sequences</taxon>
        <taxon>metagenomes</taxon>
        <taxon>ecological metagenomes</taxon>
    </lineage>
</organism>